<gene>
    <name evidence="6" type="ORF">GKJPGBOP_00726</name>
</gene>
<reference evidence="6 7" key="1">
    <citation type="submission" date="2018-11" db="EMBL/GenBank/DDBJ databases">
        <title>Whole genome sequence of Streptomyces paromomycinus NBRC 15454(T).</title>
        <authorList>
            <person name="Komaki H."/>
            <person name="Tamura T."/>
        </authorList>
    </citation>
    <scope>NUCLEOTIDE SEQUENCE [LARGE SCALE GENOMIC DNA]</scope>
    <source>
        <strain evidence="6 7">NBRC 15454</strain>
    </source>
</reference>
<dbReference type="InterPro" id="IPR029063">
    <property type="entry name" value="SAM-dependent_MTases_sf"/>
</dbReference>
<dbReference type="InterPro" id="IPR013216">
    <property type="entry name" value="Methyltransf_11"/>
</dbReference>
<keyword evidence="4" id="KW-0812">Transmembrane</keyword>
<feature type="transmembrane region" description="Helical" evidence="4">
    <location>
        <begin position="48"/>
        <end position="68"/>
    </location>
</feature>
<feature type="domain" description="Methyltransferase type 11" evidence="5">
    <location>
        <begin position="95"/>
        <end position="203"/>
    </location>
</feature>
<dbReference type="PROSITE" id="PS01184">
    <property type="entry name" value="UBIE_2"/>
    <property type="match status" value="1"/>
</dbReference>
<dbReference type="EMBL" id="BHZD01000001">
    <property type="protein sequence ID" value="GCD41073.1"/>
    <property type="molecule type" value="Genomic_DNA"/>
</dbReference>
<dbReference type="RefSeq" id="WP_246177180.1">
    <property type="nucleotide sequence ID" value="NZ_BHZD01000001.1"/>
</dbReference>
<dbReference type="Proteomes" id="UP000286746">
    <property type="component" value="Unassembled WGS sequence"/>
</dbReference>
<dbReference type="InterPro" id="IPR023576">
    <property type="entry name" value="UbiE/COQ5_MeTrFase_CS"/>
</dbReference>
<evidence type="ECO:0000256" key="2">
    <source>
        <dbReference type="ARBA" id="ARBA00022679"/>
    </source>
</evidence>
<evidence type="ECO:0000256" key="1">
    <source>
        <dbReference type="ARBA" id="ARBA00022603"/>
    </source>
</evidence>
<dbReference type="PANTHER" id="PTHR45277:SF1">
    <property type="entry name" value="EXPRESSED PROTEIN"/>
    <property type="match status" value="1"/>
</dbReference>
<keyword evidence="4" id="KW-1133">Transmembrane helix</keyword>
<proteinExistence type="predicted"/>
<dbReference type="PANTHER" id="PTHR45277">
    <property type="entry name" value="EXPRESSED PROTEIN"/>
    <property type="match status" value="1"/>
</dbReference>
<evidence type="ECO:0000256" key="4">
    <source>
        <dbReference type="SAM" id="Phobius"/>
    </source>
</evidence>
<dbReference type="Pfam" id="PF08241">
    <property type="entry name" value="Methyltransf_11"/>
    <property type="match status" value="1"/>
</dbReference>
<keyword evidence="3" id="KW-0949">S-adenosyl-L-methionine</keyword>
<protein>
    <submittedName>
        <fullName evidence="6">Methyltransferase type 11</fullName>
    </submittedName>
</protein>
<evidence type="ECO:0000313" key="6">
    <source>
        <dbReference type="EMBL" id="GCD41073.1"/>
    </source>
</evidence>
<dbReference type="CDD" id="cd02440">
    <property type="entry name" value="AdoMet_MTases"/>
    <property type="match status" value="1"/>
</dbReference>
<accession>A0A401VVH8</accession>
<dbReference type="SUPFAM" id="SSF53335">
    <property type="entry name" value="S-adenosyl-L-methionine-dependent methyltransferases"/>
    <property type="match status" value="1"/>
</dbReference>
<evidence type="ECO:0000256" key="3">
    <source>
        <dbReference type="ARBA" id="ARBA00022691"/>
    </source>
</evidence>
<comment type="caution">
    <text evidence="6">The sequence shown here is derived from an EMBL/GenBank/DDBJ whole genome shotgun (WGS) entry which is preliminary data.</text>
</comment>
<sequence>MPSGTGGGRGRLRGAYGVDAPYALFGLGCGAVGAVLAGLGTLSGPGIGVAWLPFLCALVMAVAFVLYAHATRRGKFTVWEGLLDGLELRGNERLLDLGCGRGAVLLAGARRVPEGRAVGVDLWRGVDQTGNAASATERNARAENVQGRVELRTGDLRDLPFGDGEFDVVLSSLAIHNVKDAEGRRRAVAEAVRVLRPGGRLVIADIGGSVPFYRDVLDGLPVSGVGVRSAGWRMWWGGPWMRTRVVTATG</sequence>
<dbReference type="GO" id="GO:0032259">
    <property type="term" value="P:methylation"/>
    <property type="evidence" value="ECO:0007669"/>
    <property type="project" value="UniProtKB-KW"/>
</dbReference>
<name>A0A401VVH8_STREY</name>
<keyword evidence="7" id="KW-1185">Reference proteome</keyword>
<dbReference type="Gene3D" id="3.40.50.150">
    <property type="entry name" value="Vaccinia Virus protein VP39"/>
    <property type="match status" value="1"/>
</dbReference>
<evidence type="ECO:0000313" key="7">
    <source>
        <dbReference type="Proteomes" id="UP000286746"/>
    </source>
</evidence>
<organism evidence="6 7">
    <name type="scientific">Streptomyces paromomycinus</name>
    <name type="common">Streptomyces rimosus subsp. paromomycinus</name>
    <dbReference type="NCBI Taxonomy" id="92743"/>
    <lineage>
        <taxon>Bacteria</taxon>
        <taxon>Bacillati</taxon>
        <taxon>Actinomycetota</taxon>
        <taxon>Actinomycetes</taxon>
        <taxon>Kitasatosporales</taxon>
        <taxon>Streptomycetaceae</taxon>
        <taxon>Streptomyces</taxon>
    </lineage>
</organism>
<keyword evidence="4" id="KW-0472">Membrane</keyword>
<feature type="transmembrane region" description="Helical" evidence="4">
    <location>
        <begin position="21"/>
        <end position="42"/>
    </location>
</feature>
<keyword evidence="2 6" id="KW-0808">Transferase</keyword>
<evidence type="ECO:0000259" key="5">
    <source>
        <dbReference type="Pfam" id="PF08241"/>
    </source>
</evidence>
<dbReference type="GO" id="GO:0008757">
    <property type="term" value="F:S-adenosylmethionine-dependent methyltransferase activity"/>
    <property type="evidence" value="ECO:0007669"/>
    <property type="project" value="InterPro"/>
</dbReference>
<dbReference type="AlphaFoldDB" id="A0A401VVH8"/>
<keyword evidence="1 6" id="KW-0489">Methyltransferase</keyword>